<evidence type="ECO:0000313" key="2">
    <source>
        <dbReference type="Proteomes" id="UP000077063"/>
    </source>
</evidence>
<comment type="caution">
    <text evidence="1">The sequence shown here is derived from an EMBL/GenBank/DDBJ whole genome shotgun (WGS) entry which is preliminary data.</text>
</comment>
<dbReference type="EMBL" id="FKDK01000043">
    <property type="protein sequence ID" value="SAB59117.1"/>
    <property type="molecule type" value="Genomic_DNA"/>
</dbReference>
<organism evidence="1 2">
    <name type="scientific">Enterobacter roggenkampii</name>
    <dbReference type="NCBI Taxonomy" id="1812935"/>
    <lineage>
        <taxon>Bacteria</taxon>
        <taxon>Pseudomonadati</taxon>
        <taxon>Pseudomonadota</taxon>
        <taxon>Gammaproteobacteria</taxon>
        <taxon>Enterobacterales</taxon>
        <taxon>Enterobacteriaceae</taxon>
        <taxon>Enterobacter</taxon>
        <taxon>Enterobacter cloacae complex</taxon>
    </lineage>
</organism>
<proteinExistence type="predicted"/>
<dbReference type="PANTHER" id="PTHR34413:SF2">
    <property type="entry name" value="PROPHAGE TAIL FIBER ASSEMBLY PROTEIN HOMOLOG TFAE-RELATED"/>
    <property type="match status" value="1"/>
</dbReference>
<dbReference type="Proteomes" id="UP000077063">
    <property type="component" value="Unassembled WGS sequence"/>
</dbReference>
<evidence type="ECO:0000313" key="1">
    <source>
        <dbReference type="EMBL" id="SAB59117.1"/>
    </source>
</evidence>
<name>A0ABY0J9H6_9ENTR</name>
<accession>A0ABY0J9H6</accession>
<reference evidence="1 2" key="1">
    <citation type="submission" date="2016-03" db="EMBL/GenBank/DDBJ databases">
        <authorList>
            <consortium name="Pathogen Informatics"/>
        </authorList>
    </citation>
    <scope>NUCLEOTIDE SEQUENCE [LARGE SCALE GENOMIC DNA]</scope>
    <source>
        <strain evidence="2">e2161</strain>
    </source>
</reference>
<protein>
    <submittedName>
        <fullName evidence="1">Tail assembly protein</fullName>
    </submittedName>
</protein>
<gene>
    <name evidence="1" type="ORF">SAMEA2273443_05149</name>
</gene>
<dbReference type="InterPro" id="IPR003458">
    <property type="entry name" value="Phage_T4_Gp38_tail_assem"/>
</dbReference>
<keyword evidence="2" id="KW-1185">Reference proteome</keyword>
<dbReference type="PANTHER" id="PTHR34413">
    <property type="entry name" value="PROPHAGE TAIL FIBER ASSEMBLY PROTEIN HOMOLOG TFAE-RELATED-RELATED"/>
    <property type="match status" value="1"/>
</dbReference>
<dbReference type="Pfam" id="PF02413">
    <property type="entry name" value="Caudo_TAP"/>
    <property type="match status" value="1"/>
</dbReference>
<dbReference type="InterPro" id="IPR051220">
    <property type="entry name" value="TFA_Chaperone"/>
</dbReference>
<sequence length="200" mass="22002">MMTQAELNSELIATEAGNITVYNYDNETREYLSSTVEYLAVGVGVPANSCVDAPGESKVGFAICRTTDLSRWEYIVDHRGNTVYSTETGEALIVSVIGNYPEDTTTLPPTTSYDFWDGSKWVTDTKAQHVADVTIAEQKKTALLAEATTIIAPLVDAQAGGYIDDADVPRLAEWQRFRYKLTKVDTSNAPIINWPARPEV</sequence>